<evidence type="ECO:0000313" key="10">
    <source>
        <dbReference type="Proteomes" id="UP000664859"/>
    </source>
</evidence>
<sequence length="350" mass="38686">MGEAAVSAAVAEAQARTQEYIPRIDAARASLCVGETNIPTSIVAHEGRYVRDTYVSDDFIVLVSTDRQSAFDRALAQVPFKGAVLNQTSAWWFELSKKEGVADNHVLAVPDPNVTIGKKCAVFPIEFVMRGYMTGSTSTSIWKNYEKGVRQYCGHALPEGLRKNAKLPTGNLLTPTTKDAVHDELISAEEVVSSGRMTQEDWDRCAEISHALFALGQRVAAQRGLILVDTKYELGKDAAGNIIVVDEIHTPDSSRYWIADSYETRMAAGQEPENIDKEFLRVWFAKNCDPYNDATLPAAPAELVNELSRRYIMLYEMITGQQFQFPDPAVSVDDRINQAVAGFVASRQKA</sequence>
<evidence type="ECO:0000313" key="9">
    <source>
        <dbReference type="EMBL" id="KAG5176802.1"/>
    </source>
</evidence>
<dbReference type="UniPathway" id="UPA00074">
    <property type="reaction ID" value="UER00131"/>
</dbReference>
<comment type="pathway">
    <text evidence="1">Purine metabolism; IMP biosynthesis via de novo pathway; 5-amino-1-(5-phospho-D-ribosyl)imidazole-4-carboxamide from 5-amino-1-(5-phospho-D-ribosyl)imidazole-4-carboxylate: step 1/2.</text>
</comment>
<accession>A0A836C963</accession>
<dbReference type="CDD" id="cd01414">
    <property type="entry name" value="SAICAR_synt_Sc"/>
    <property type="match status" value="1"/>
</dbReference>
<evidence type="ECO:0000256" key="2">
    <source>
        <dbReference type="ARBA" id="ARBA00012217"/>
    </source>
</evidence>
<dbReference type="PANTHER" id="PTHR43700">
    <property type="entry name" value="PHOSPHORIBOSYLAMINOIMIDAZOLE-SUCCINOCARBOXAMIDE SYNTHASE"/>
    <property type="match status" value="1"/>
</dbReference>
<dbReference type="Gene3D" id="3.30.200.20">
    <property type="entry name" value="Phosphorylase Kinase, domain 1"/>
    <property type="match status" value="1"/>
</dbReference>
<dbReference type="EMBL" id="JAFCMP010000533">
    <property type="protein sequence ID" value="KAG5176802.1"/>
    <property type="molecule type" value="Genomic_DNA"/>
</dbReference>
<dbReference type="OrthoDB" id="9991235at2759"/>
<keyword evidence="5" id="KW-0658">Purine biosynthesis</keyword>
<evidence type="ECO:0000256" key="1">
    <source>
        <dbReference type="ARBA" id="ARBA00004672"/>
    </source>
</evidence>
<name>A0A836C963_9STRA</name>
<proteinExistence type="inferred from homology"/>
<dbReference type="PANTHER" id="PTHR43700:SF1">
    <property type="entry name" value="PHOSPHORIBOSYLAMINOIMIDAZOLE-SUCCINOCARBOXAMIDE SYNTHASE"/>
    <property type="match status" value="1"/>
</dbReference>
<keyword evidence="10" id="KW-1185">Reference proteome</keyword>
<dbReference type="AlphaFoldDB" id="A0A836C963"/>
<evidence type="ECO:0000256" key="6">
    <source>
        <dbReference type="ARBA" id="ARBA00022840"/>
    </source>
</evidence>
<dbReference type="GO" id="GO:0006189">
    <property type="term" value="P:'de novo' IMP biosynthetic process"/>
    <property type="evidence" value="ECO:0007669"/>
    <property type="project" value="UniProtKB-UniPathway"/>
</dbReference>
<dbReference type="Pfam" id="PF01259">
    <property type="entry name" value="SAICAR_synt"/>
    <property type="match status" value="1"/>
</dbReference>
<keyword evidence="3" id="KW-0436">Ligase</keyword>
<evidence type="ECO:0000256" key="3">
    <source>
        <dbReference type="ARBA" id="ARBA00022598"/>
    </source>
</evidence>
<dbReference type="InterPro" id="IPR028923">
    <property type="entry name" value="SAICAR_synt/ADE2_N"/>
</dbReference>
<evidence type="ECO:0000256" key="5">
    <source>
        <dbReference type="ARBA" id="ARBA00022755"/>
    </source>
</evidence>
<feature type="domain" description="SAICAR synthetase/ADE2 N-terminal" evidence="8">
    <location>
        <begin position="50"/>
        <end position="294"/>
    </location>
</feature>
<dbReference type="SUPFAM" id="SSF56104">
    <property type="entry name" value="SAICAR synthase-like"/>
    <property type="match status" value="1"/>
</dbReference>
<gene>
    <name evidence="9" type="ORF">JKP88DRAFT_270814</name>
</gene>
<dbReference type="GO" id="GO:0005524">
    <property type="term" value="F:ATP binding"/>
    <property type="evidence" value="ECO:0007669"/>
    <property type="project" value="UniProtKB-KW"/>
</dbReference>
<comment type="caution">
    <text evidence="9">The sequence shown here is derived from an EMBL/GenBank/DDBJ whole genome shotgun (WGS) entry which is preliminary data.</text>
</comment>
<dbReference type="GO" id="GO:0004639">
    <property type="term" value="F:phosphoribosylaminoimidazolesuccinocarboxamide synthase activity"/>
    <property type="evidence" value="ECO:0007669"/>
    <property type="project" value="UniProtKB-EC"/>
</dbReference>
<keyword evidence="4" id="KW-0547">Nucleotide-binding</keyword>
<dbReference type="GO" id="GO:0005737">
    <property type="term" value="C:cytoplasm"/>
    <property type="evidence" value="ECO:0007669"/>
    <property type="project" value="TreeGrafter"/>
</dbReference>
<dbReference type="NCBIfam" id="NF009251">
    <property type="entry name" value="PRK12607.1"/>
    <property type="match status" value="1"/>
</dbReference>
<dbReference type="HAMAP" id="MF_00137">
    <property type="entry name" value="SAICAR_synth"/>
    <property type="match status" value="1"/>
</dbReference>
<dbReference type="Gene3D" id="3.30.470.20">
    <property type="entry name" value="ATP-grasp fold, B domain"/>
    <property type="match status" value="1"/>
</dbReference>
<evidence type="ECO:0000259" key="8">
    <source>
        <dbReference type="Pfam" id="PF01259"/>
    </source>
</evidence>
<reference evidence="9" key="1">
    <citation type="submission" date="2021-02" db="EMBL/GenBank/DDBJ databases">
        <title>First Annotated Genome of the Yellow-green Alga Tribonema minus.</title>
        <authorList>
            <person name="Mahan K.M."/>
        </authorList>
    </citation>
    <scope>NUCLEOTIDE SEQUENCE</scope>
    <source>
        <strain evidence="9">UTEX B ZZ1240</strain>
    </source>
</reference>
<protein>
    <recommendedName>
        <fullName evidence="2">phosphoribosylaminoimidazolesuccinocarboxamide synthase</fullName>
        <ecNumber evidence="2">6.3.2.6</ecNumber>
    </recommendedName>
    <alternativeName>
        <fullName evidence="7">SAICAR synthetase</fullName>
    </alternativeName>
</protein>
<evidence type="ECO:0000256" key="7">
    <source>
        <dbReference type="ARBA" id="ARBA00030409"/>
    </source>
</evidence>
<organism evidence="9 10">
    <name type="scientific">Tribonema minus</name>
    <dbReference type="NCBI Taxonomy" id="303371"/>
    <lineage>
        <taxon>Eukaryota</taxon>
        <taxon>Sar</taxon>
        <taxon>Stramenopiles</taxon>
        <taxon>Ochrophyta</taxon>
        <taxon>PX clade</taxon>
        <taxon>Xanthophyceae</taxon>
        <taxon>Tribonematales</taxon>
        <taxon>Tribonemataceae</taxon>
        <taxon>Tribonema</taxon>
    </lineage>
</organism>
<keyword evidence="6" id="KW-0067">ATP-binding</keyword>
<dbReference type="EC" id="6.3.2.6" evidence="2"/>
<dbReference type="Proteomes" id="UP000664859">
    <property type="component" value="Unassembled WGS sequence"/>
</dbReference>
<evidence type="ECO:0000256" key="4">
    <source>
        <dbReference type="ARBA" id="ARBA00022741"/>
    </source>
</evidence>